<dbReference type="PANTHER" id="PTHR37422:SF13">
    <property type="entry name" value="LIPOPOLYSACCHARIDE BIOSYNTHESIS PROTEIN PA4999-RELATED"/>
    <property type="match status" value="1"/>
</dbReference>
<accession>A0A8G2FDH5</accession>
<dbReference type="InterPro" id="IPR007016">
    <property type="entry name" value="O-antigen_ligase-rel_domated"/>
</dbReference>
<feature type="transmembrane region" description="Helical" evidence="5">
    <location>
        <begin position="186"/>
        <end position="203"/>
    </location>
</feature>
<dbReference type="InterPro" id="IPR051533">
    <property type="entry name" value="WaaL-like"/>
</dbReference>
<dbReference type="Pfam" id="PF04932">
    <property type="entry name" value="Wzy_C"/>
    <property type="match status" value="1"/>
</dbReference>
<name>A0A8G2FDH5_DESNO</name>
<evidence type="ECO:0000256" key="1">
    <source>
        <dbReference type="ARBA" id="ARBA00004141"/>
    </source>
</evidence>
<dbReference type="GO" id="GO:0016874">
    <property type="term" value="F:ligase activity"/>
    <property type="evidence" value="ECO:0007669"/>
    <property type="project" value="UniProtKB-KW"/>
</dbReference>
<comment type="caution">
    <text evidence="7">The sequence shown here is derived from an EMBL/GenBank/DDBJ whole genome shotgun (WGS) entry which is preliminary data.</text>
</comment>
<keyword evidence="8" id="KW-1185">Reference proteome</keyword>
<feature type="transmembrane region" description="Helical" evidence="5">
    <location>
        <begin position="12"/>
        <end position="30"/>
    </location>
</feature>
<keyword evidence="3 5" id="KW-1133">Transmembrane helix</keyword>
<keyword evidence="4 5" id="KW-0472">Membrane</keyword>
<dbReference type="GO" id="GO:0016020">
    <property type="term" value="C:membrane"/>
    <property type="evidence" value="ECO:0007669"/>
    <property type="project" value="UniProtKB-SubCell"/>
</dbReference>
<reference evidence="7 8" key="1">
    <citation type="submission" date="2016-10" db="EMBL/GenBank/DDBJ databases">
        <authorList>
            <person name="Varghese N."/>
            <person name="Submissions S."/>
        </authorList>
    </citation>
    <scope>NUCLEOTIDE SEQUENCE [LARGE SCALE GENOMIC DNA]</scope>
    <source>
        <strain evidence="7 8">DSM 1741</strain>
    </source>
</reference>
<dbReference type="Proteomes" id="UP000199581">
    <property type="component" value="Unassembled WGS sequence"/>
</dbReference>
<feature type="domain" description="O-antigen ligase-related" evidence="6">
    <location>
        <begin position="192"/>
        <end position="331"/>
    </location>
</feature>
<evidence type="ECO:0000256" key="3">
    <source>
        <dbReference type="ARBA" id="ARBA00022989"/>
    </source>
</evidence>
<evidence type="ECO:0000313" key="7">
    <source>
        <dbReference type="EMBL" id="SFL47331.1"/>
    </source>
</evidence>
<dbReference type="AlphaFoldDB" id="A0A8G2FDH5"/>
<feature type="transmembrane region" description="Helical" evidence="5">
    <location>
        <begin position="88"/>
        <end position="105"/>
    </location>
</feature>
<feature type="transmembrane region" description="Helical" evidence="5">
    <location>
        <begin position="37"/>
        <end position="56"/>
    </location>
</feature>
<protein>
    <submittedName>
        <fullName evidence="7">O-antigen ligase</fullName>
    </submittedName>
</protein>
<evidence type="ECO:0000256" key="4">
    <source>
        <dbReference type="ARBA" id="ARBA00023136"/>
    </source>
</evidence>
<dbReference type="PANTHER" id="PTHR37422">
    <property type="entry name" value="TEICHURONIC ACID BIOSYNTHESIS PROTEIN TUAE"/>
    <property type="match status" value="1"/>
</dbReference>
<proteinExistence type="predicted"/>
<feature type="transmembrane region" description="Helical" evidence="5">
    <location>
        <begin position="349"/>
        <end position="366"/>
    </location>
</feature>
<sequence length="397" mass="43591">MQYAYPNSFYNLHSIFAISLCIYLTAICLNPSASEPLGALVLIVSAVILGKSSNLWQFLWDSSLLSLLAFGLYCSVTNIFGPGDVARTGIIYGWLIPLFLGKAFVHFRHQTVQKDILIAALALAGGMLVAQLLLAFDITYIDNLGLDLQYLKLTFRNATRTALFVAVGCMVCFTQVIFASSNRSRLLAMMAGIILLSALLMTEKRMTLAALLICCGFLLVSRRSFRVIVLGLVAIVCLIFLFGKAERFDLRPGHLLASQGERLTVWYAAVEIIKTYPLTGSGFRTFKEAAAPHVETYRASHPTGAYENLEDAHNLPLHLLSESGIIGTAIFSLIFFFPLRNCWRLRNTNAAAIPLLSSIALILLNSQLHVNIFSLNVSGLLFFLTGAASGIGEEHNR</sequence>
<organism evidence="7 8">
    <name type="scientific">Desulfomicrobium norvegicum (strain DSM 1741 / NCIMB 8310)</name>
    <name type="common">Desulfovibrio baculatus (strain Norway 4)</name>
    <name type="synonym">Desulfovibrio desulfuricans (strain Norway 4)</name>
    <dbReference type="NCBI Taxonomy" id="52561"/>
    <lineage>
        <taxon>Bacteria</taxon>
        <taxon>Pseudomonadati</taxon>
        <taxon>Thermodesulfobacteriota</taxon>
        <taxon>Desulfovibrionia</taxon>
        <taxon>Desulfovibrionales</taxon>
        <taxon>Desulfomicrobiaceae</taxon>
        <taxon>Desulfomicrobium</taxon>
    </lineage>
</organism>
<evidence type="ECO:0000259" key="6">
    <source>
        <dbReference type="Pfam" id="PF04932"/>
    </source>
</evidence>
<feature type="transmembrane region" description="Helical" evidence="5">
    <location>
        <begin position="224"/>
        <end position="243"/>
    </location>
</feature>
<feature type="transmembrane region" description="Helical" evidence="5">
    <location>
        <begin position="117"/>
        <end position="140"/>
    </location>
</feature>
<evidence type="ECO:0000256" key="5">
    <source>
        <dbReference type="SAM" id="Phobius"/>
    </source>
</evidence>
<dbReference type="EMBL" id="FOTO01000002">
    <property type="protein sequence ID" value="SFL47331.1"/>
    <property type="molecule type" value="Genomic_DNA"/>
</dbReference>
<comment type="subcellular location">
    <subcellularLocation>
        <location evidence="1">Membrane</location>
        <topology evidence="1">Multi-pass membrane protein</topology>
    </subcellularLocation>
</comment>
<gene>
    <name evidence="7" type="ORF">SAMN05421830_102333</name>
</gene>
<feature type="transmembrane region" description="Helical" evidence="5">
    <location>
        <begin position="62"/>
        <end position="81"/>
    </location>
</feature>
<evidence type="ECO:0000256" key="2">
    <source>
        <dbReference type="ARBA" id="ARBA00022692"/>
    </source>
</evidence>
<feature type="transmembrane region" description="Helical" evidence="5">
    <location>
        <begin position="161"/>
        <end position="180"/>
    </location>
</feature>
<feature type="transmembrane region" description="Helical" evidence="5">
    <location>
        <begin position="317"/>
        <end position="337"/>
    </location>
</feature>
<dbReference type="OrthoDB" id="5447433at2"/>
<keyword evidence="2 5" id="KW-0812">Transmembrane</keyword>
<keyword evidence="7" id="KW-0436">Ligase</keyword>
<evidence type="ECO:0000313" key="8">
    <source>
        <dbReference type="Proteomes" id="UP000199581"/>
    </source>
</evidence>